<dbReference type="PANTHER" id="PTHR38360:SF1">
    <property type="entry name" value="F12P19.7"/>
    <property type="match status" value="1"/>
</dbReference>
<proteinExistence type="predicted"/>
<gene>
    <name evidence="2" type="ORF">K7432_012802</name>
</gene>
<feature type="chain" id="PRO_5046892878" description="Periplasmic binding protein" evidence="1">
    <location>
        <begin position="20"/>
        <end position="466"/>
    </location>
</feature>
<evidence type="ECO:0008006" key="4">
    <source>
        <dbReference type="Google" id="ProtNLM"/>
    </source>
</evidence>
<dbReference type="Proteomes" id="UP001479436">
    <property type="component" value="Unassembled WGS sequence"/>
</dbReference>
<evidence type="ECO:0000313" key="3">
    <source>
        <dbReference type="Proteomes" id="UP001479436"/>
    </source>
</evidence>
<name>A0ABR2VRP6_9FUNG</name>
<keyword evidence="1" id="KW-0732">Signal</keyword>
<dbReference type="EMBL" id="JASJQH010008037">
    <property type="protein sequence ID" value="KAK9695768.1"/>
    <property type="molecule type" value="Genomic_DNA"/>
</dbReference>
<comment type="caution">
    <text evidence="2">The sequence shown here is derived from an EMBL/GenBank/DDBJ whole genome shotgun (WGS) entry which is preliminary data.</text>
</comment>
<evidence type="ECO:0000313" key="2">
    <source>
        <dbReference type="EMBL" id="KAK9695768.1"/>
    </source>
</evidence>
<organism evidence="2 3">
    <name type="scientific">Basidiobolus ranarum</name>
    <dbReference type="NCBI Taxonomy" id="34480"/>
    <lineage>
        <taxon>Eukaryota</taxon>
        <taxon>Fungi</taxon>
        <taxon>Fungi incertae sedis</taxon>
        <taxon>Zoopagomycota</taxon>
        <taxon>Entomophthoromycotina</taxon>
        <taxon>Basidiobolomycetes</taxon>
        <taxon>Basidiobolales</taxon>
        <taxon>Basidiobolaceae</taxon>
        <taxon>Basidiobolus</taxon>
    </lineage>
</organism>
<dbReference type="PANTHER" id="PTHR38360">
    <property type="entry name" value="OS03G0120000 PROTEIN"/>
    <property type="match status" value="1"/>
</dbReference>
<feature type="signal peptide" evidence="1">
    <location>
        <begin position="1"/>
        <end position="19"/>
    </location>
</feature>
<reference evidence="2 3" key="1">
    <citation type="submission" date="2023-04" db="EMBL/GenBank/DDBJ databases">
        <title>Genome of Basidiobolus ranarum AG-B5.</title>
        <authorList>
            <person name="Stajich J.E."/>
            <person name="Carter-House D."/>
            <person name="Gryganskyi A."/>
        </authorList>
    </citation>
    <scope>NUCLEOTIDE SEQUENCE [LARGE SCALE GENOMIC DNA]</scope>
    <source>
        <strain evidence="2 3">AG-B5</strain>
    </source>
</reference>
<dbReference type="PROSITE" id="PS51257">
    <property type="entry name" value="PROKAR_LIPOPROTEIN"/>
    <property type="match status" value="1"/>
</dbReference>
<keyword evidence="3" id="KW-1185">Reference proteome</keyword>
<sequence>MVRISIAALVIASSALVSCTNPTNNIIDPNGKVDHFSDTTDYFPSKVAPESGSHFSVEYHKHWKYATNKFSNQTFVLYQRGTPKPKAVTDKDIFFEVPVNKIATVTTTTVSYLEMLGLRERIKYVESEDLITSSCVLDLVHEKKITPLPNYSKGEAAKIDDKAWENVDIIFDDEPFNNKTVAVEDYEAPGVLRRTEWLDFFSIFFNLEKTANQVTGDIFNNYNCIKKQATAKTKDPKPVVAWASYVAPYPGYNSQPYYQISTAIYKANLTQDAGAAMVAFNESQTWKKYSGEHAFAFETADKFHAALKTVDFLIDESDVTNNTFPNFEDILKLYKLSSKDTDYKFIKNKAIYREDLVQSKAGGLDWLSNGIVMADAALEDVVNMIDPNFHKDYDFHWFRNITGDEEVEIVTDDECKDPKATLKSVAYQCAKAGDSKSGDHTSNGMFKPVLSATSIIMTLVAITLAL</sequence>
<protein>
    <recommendedName>
        <fullName evidence="4">Periplasmic binding protein</fullName>
    </recommendedName>
</protein>
<evidence type="ECO:0000256" key="1">
    <source>
        <dbReference type="SAM" id="SignalP"/>
    </source>
</evidence>
<accession>A0ABR2VRP6</accession>